<keyword evidence="3" id="KW-1185">Reference proteome</keyword>
<proteinExistence type="predicted"/>
<keyword evidence="1" id="KW-0472">Membrane</keyword>
<feature type="transmembrane region" description="Helical" evidence="1">
    <location>
        <begin position="148"/>
        <end position="168"/>
    </location>
</feature>
<organism evidence="2 3">
    <name type="scientific">Frateuria flava</name>
    <dbReference type="NCBI Taxonomy" id="2821489"/>
    <lineage>
        <taxon>Bacteria</taxon>
        <taxon>Pseudomonadati</taxon>
        <taxon>Pseudomonadota</taxon>
        <taxon>Gammaproteobacteria</taxon>
        <taxon>Lysobacterales</taxon>
        <taxon>Rhodanobacteraceae</taxon>
        <taxon>Frateuria</taxon>
    </lineage>
</organism>
<evidence type="ECO:0008006" key="4">
    <source>
        <dbReference type="Google" id="ProtNLM"/>
    </source>
</evidence>
<dbReference type="EMBL" id="JAGJRS010000034">
    <property type="protein sequence ID" value="MBP1475934.1"/>
    <property type="molecule type" value="Genomic_DNA"/>
</dbReference>
<gene>
    <name evidence="2" type="ORF">J7I44_16670</name>
</gene>
<sequence>MPKLRLDQAPPATLPLRFLLAMPCWGVAGAALLLVDGDTALLTRWYPATLALVHVWTLGILGNAMFGSLLQFLPAAVGVQPRGWQGVPALHALFNLGVLVLVAGLYTQARWPLLTAGVVLPASFLWLGAMTVPGLWAAAGERLLRAGIGLALGFGMLAAVAGGGLALLLGRGIAWPLVAVDAHAGLGVLGWIVLLLATVARVVMPMFQGTGSVPPRVQAIWLAVVTTGLLAAVALHLRHAGDRTLPLAMVAGAASFAFGALWLQRRVPRARHNALFLHWRVGLLALALAALALAAGQGMVAGALGLGVGLPLLVAGMALEIVPFVEWIALRRRVPRGVQLPGVQRLLPDASRRRVLLAQGAAAPLLVAAVLWPMPWLARLAALGQLVAWSVHGYALASALLAGRTFLRRVAQRA</sequence>
<feature type="transmembrane region" description="Helical" evidence="1">
    <location>
        <begin position="113"/>
        <end position="136"/>
    </location>
</feature>
<dbReference type="Proteomes" id="UP000823790">
    <property type="component" value="Unassembled WGS sequence"/>
</dbReference>
<feature type="transmembrane region" description="Helical" evidence="1">
    <location>
        <begin position="275"/>
        <end position="296"/>
    </location>
</feature>
<protein>
    <recommendedName>
        <fullName evidence="4">NnrS family protein</fullName>
    </recommendedName>
</protein>
<feature type="transmembrane region" description="Helical" evidence="1">
    <location>
        <begin position="219"/>
        <end position="238"/>
    </location>
</feature>
<feature type="transmembrane region" description="Helical" evidence="1">
    <location>
        <begin position="89"/>
        <end position="107"/>
    </location>
</feature>
<feature type="transmembrane region" description="Helical" evidence="1">
    <location>
        <begin position="12"/>
        <end position="35"/>
    </location>
</feature>
<evidence type="ECO:0000256" key="1">
    <source>
        <dbReference type="SAM" id="Phobius"/>
    </source>
</evidence>
<feature type="transmembrane region" description="Helical" evidence="1">
    <location>
        <begin position="244"/>
        <end position="263"/>
    </location>
</feature>
<feature type="transmembrane region" description="Helical" evidence="1">
    <location>
        <begin position="188"/>
        <end position="207"/>
    </location>
</feature>
<feature type="transmembrane region" description="Helical" evidence="1">
    <location>
        <begin position="55"/>
        <end position="77"/>
    </location>
</feature>
<accession>A0ABS4DSA8</accession>
<reference evidence="2 3" key="1">
    <citation type="submission" date="2021-04" db="EMBL/GenBank/DDBJ databases">
        <authorList>
            <person name="Huq M.A."/>
        </authorList>
    </citation>
    <scope>NUCLEOTIDE SEQUENCE [LARGE SCALE GENOMIC DNA]</scope>
    <source>
        <strain evidence="2 3">MAH-13</strain>
    </source>
</reference>
<comment type="caution">
    <text evidence="2">The sequence shown here is derived from an EMBL/GenBank/DDBJ whole genome shotgun (WGS) entry which is preliminary data.</text>
</comment>
<name>A0ABS4DSA8_9GAMM</name>
<evidence type="ECO:0000313" key="2">
    <source>
        <dbReference type="EMBL" id="MBP1475934.1"/>
    </source>
</evidence>
<keyword evidence="1" id="KW-1133">Transmembrane helix</keyword>
<keyword evidence="1" id="KW-0812">Transmembrane</keyword>
<dbReference type="RefSeq" id="WP_209623306.1">
    <property type="nucleotide sequence ID" value="NZ_JAGJRS010000034.1"/>
</dbReference>
<feature type="transmembrane region" description="Helical" evidence="1">
    <location>
        <begin position="355"/>
        <end position="374"/>
    </location>
</feature>
<feature type="transmembrane region" description="Helical" evidence="1">
    <location>
        <begin position="308"/>
        <end position="330"/>
    </location>
</feature>
<evidence type="ECO:0000313" key="3">
    <source>
        <dbReference type="Proteomes" id="UP000823790"/>
    </source>
</evidence>
<feature type="transmembrane region" description="Helical" evidence="1">
    <location>
        <begin position="386"/>
        <end position="407"/>
    </location>
</feature>